<protein>
    <recommendedName>
        <fullName evidence="5">Transposase (Putative), gypsy type</fullName>
    </recommendedName>
</protein>
<feature type="region of interest" description="Disordered" evidence="2">
    <location>
        <begin position="110"/>
        <end position="140"/>
    </location>
</feature>
<accession>A0ABQ5A982</accession>
<evidence type="ECO:0008006" key="5">
    <source>
        <dbReference type="Google" id="ProtNLM"/>
    </source>
</evidence>
<reference evidence="3" key="2">
    <citation type="submission" date="2022-01" db="EMBL/GenBank/DDBJ databases">
        <authorList>
            <person name="Yamashiro T."/>
            <person name="Shiraishi A."/>
            <person name="Satake H."/>
            <person name="Nakayama K."/>
        </authorList>
    </citation>
    <scope>NUCLEOTIDE SEQUENCE</scope>
</reference>
<comment type="caution">
    <text evidence="3">The sequence shown here is derived from an EMBL/GenBank/DDBJ whole genome shotgun (WGS) entry which is preliminary data.</text>
</comment>
<reference evidence="3" key="1">
    <citation type="journal article" date="2022" name="Int. J. Mol. Sci.">
        <title>Draft Genome of Tanacetum Coccineum: Genomic Comparison of Closely Related Tanacetum-Family Plants.</title>
        <authorList>
            <person name="Yamashiro T."/>
            <person name="Shiraishi A."/>
            <person name="Nakayama K."/>
            <person name="Satake H."/>
        </authorList>
    </citation>
    <scope>NUCLEOTIDE SEQUENCE</scope>
</reference>
<proteinExistence type="predicted"/>
<feature type="coiled-coil region" evidence="1">
    <location>
        <begin position="368"/>
        <end position="395"/>
    </location>
</feature>
<evidence type="ECO:0000256" key="1">
    <source>
        <dbReference type="SAM" id="Coils"/>
    </source>
</evidence>
<evidence type="ECO:0000256" key="2">
    <source>
        <dbReference type="SAM" id="MobiDB-lite"/>
    </source>
</evidence>
<evidence type="ECO:0000313" key="3">
    <source>
        <dbReference type="EMBL" id="GJS98900.1"/>
    </source>
</evidence>
<dbReference type="EMBL" id="BQNB010012079">
    <property type="protein sequence ID" value="GJS98900.1"/>
    <property type="molecule type" value="Genomic_DNA"/>
</dbReference>
<organism evidence="3 4">
    <name type="scientific">Tanacetum coccineum</name>
    <dbReference type="NCBI Taxonomy" id="301880"/>
    <lineage>
        <taxon>Eukaryota</taxon>
        <taxon>Viridiplantae</taxon>
        <taxon>Streptophyta</taxon>
        <taxon>Embryophyta</taxon>
        <taxon>Tracheophyta</taxon>
        <taxon>Spermatophyta</taxon>
        <taxon>Magnoliopsida</taxon>
        <taxon>eudicotyledons</taxon>
        <taxon>Gunneridae</taxon>
        <taxon>Pentapetalae</taxon>
        <taxon>asterids</taxon>
        <taxon>campanulids</taxon>
        <taxon>Asterales</taxon>
        <taxon>Asteraceae</taxon>
        <taxon>Asteroideae</taxon>
        <taxon>Anthemideae</taxon>
        <taxon>Anthemidinae</taxon>
        <taxon>Tanacetum</taxon>
    </lineage>
</organism>
<name>A0ABQ5A982_9ASTR</name>
<keyword evidence="1" id="KW-0175">Coiled coil</keyword>
<evidence type="ECO:0000313" key="4">
    <source>
        <dbReference type="Proteomes" id="UP001151760"/>
    </source>
</evidence>
<gene>
    <name evidence="3" type="ORF">Tco_0820070</name>
</gene>
<sequence>MDRTIILWRDSKYSCCQRWSEWDPFWERVRRNCDCGYGTLSRWSPVGHRCDEMDLFALINVADPTNVKIVERERVEGEPKLLESTGDSTAGGGHDAKIEFLTTAEDTAAVTAERAKRPRKKRSAVADANGSSHPPKKLKGDYGTFGGVATGGKSLSVIKELLARTRLNVEASVEAVATLPFVTSSVSAMPKCEVDNLTDSVNRANLCTIDPPKRFVISSDSPHYSSTNASEAEVDSIIRSTIPPPLVMTEAVITSVTANAYSIPIPEMRAHINAHVYASMFNDSDYAGIVRPAVAGSSYIPQKDLSIGSREVDFETLHKTFGPHWNVSNDTLLDDHDAALDFIDYLAPPAFRGRWPPCSEVSAVEAAKRVHVDELNVLKQRNMALEDEKNSLDGKIIELQSSISAKDLKLKDLNVVVSFLKSQNDSLMDQVLLGLKASRCCLDLLLLRLKFHTKEKCSRLDMEHIDTAGFKSLILPEMEKGYLSGVGVSPTYVVVDSVNRPHPNDYVYSNVKESHKYRSRRGSCDKQDAQLKVVNDKVAKLDADLVEMACHLEENYYPYLLTTISGRRWLLTYGLKLVFIKCLNSSEYLMALEAAISHAIEQGMQSGLTARIDHGKEGRNLADVVAYNPAAEANFNSVLQKLHEEGPLADAPGMSDLQPNVEQLKIKANIMAEQSGLLGVWTPLSEPLFPQNLTGADRTSDSVPAAIATTTALSTTFASASSIPPITVYDYKIVHADGQDSS</sequence>
<keyword evidence="4" id="KW-1185">Reference proteome</keyword>
<dbReference type="Proteomes" id="UP001151760">
    <property type="component" value="Unassembled WGS sequence"/>
</dbReference>